<organism evidence="2 3">
    <name type="scientific">Portunus trituberculatus</name>
    <name type="common">Swimming crab</name>
    <name type="synonym">Neptunus trituberculatus</name>
    <dbReference type="NCBI Taxonomy" id="210409"/>
    <lineage>
        <taxon>Eukaryota</taxon>
        <taxon>Metazoa</taxon>
        <taxon>Ecdysozoa</taxon>
        <taxon>Arthropoda</taxon>
        <taxon>Crustacea</taxon>
        <taxon>Multicrustacea</taxon>
        <taxon>Malacostraca</taxon>
        <taxon>Eumalacostraca</taxon>
        <taxon>Eucarida</taxon>
        <taxon>Decapoda</taxon>
        <taxon>Pleocyemata</taxon>
        <taxon>Brachyura</taxon>
        <taxon>Eubrachyura</taxon>
        <taxon>Portunoidea</taxon>
        <taxon>Portunidae</taxon>
        <taxon>Portuninae</taxon>
        <taxon>Portunus</taxon>
    </lineage>
</organism>
<evidence type="ECO:0000313" key="2">
    <source>
        <dbReference type="EMBL" id="MPC77652.1"/>
    </source>
</evidence>
<comment type="caution">
    <text evidence="2">The sequence shown here is derived from an EMBL/GenBank/DDBJ whole genome shotgun (WGS) entry which is preliminary data.</text>
</comment>
<protein>
    <submittedName>
        <fullName evidence="2">Uncharacterized protein</fullName>
    </submittedName>
</protein>
<feature type="region of interest" description="Disordered" evidence="1">
    <location>
        <begin position="49"/>
        <end position="79"/>
    </location>
</feature>
<evidence type="ECO:0000256" key="1">
    <source>
        <dbReference type="SAM" id="MobiDB-lite"/>
    </source>
</evidence>
<gene>
    <name evidence="2" type="ORF">E2C01_072111</name>
</gene>
<dbReference type="AlphaFoldDB" id="A0A5B7I1S4"/>
<reference evidence="2 3" key="1">
    <citation type="submission" date="2019-05" db="EMBL/GenBank/DDBJ databases">
        <title>Another draft genome of Portunus trituberculatus and its Hox gene families provides insights of decapod evolution.</title>
        <authorList>
            <person name="Jeong J.-H."/>
            <person name="Song I."/>
            <person name="Kim S."/>
            <person name="Choi T."/>
            <person name="Kim D."/>
            <person name="Ryu S."/>
            <person name="Kim W."/>
        </authorList>
    </citation>
    <scope>NUCLEOTIDE SEQUENCE [LARGE SCALE GENOMIC DNA]</scope>
    <source>
        <tissue evidence="2">Muscle</tissue>
    </source>
</reference>
<accession>A0A5B7I1S4</accession>
<dbReference type="Proteomes" id="UP000324222">
    <property type="component" value="Unassembled WGS sequence"/>
</dbReference>
<name>A0A5B7I1S4_PORTR</name>
<dbReference type="EMBL" id="VSRR010046378">
    <property type="protein sequence ID" value="MPC77652.1"/>
    <property type="molecule type" value="Genomic_DNA"/>
</dbReference>
<proteinExistence type="predicted"/>
<evidence type="ECO:0000313" key="3">
    <source>
        <dbReference type="Proteomes" id="UP000324222"/>
    </source>
</evidence>
<keyword evidence="3" id="KW-1185">Reference proteome</keyword>
<sequence>MGLYDQCASLSGPRLVCSPDVPVKVVCKLHSLSWVCRNGRIRKKLVTPVVPPAHTGSGHSHPPNLSITGKLGAGKGKEEEQRVGDELNVNIICASLYLNQMLRVV</sequence>